<evidence type="ECO:0000313" key="5">
    <source>
        <dbReference type="Proteomes" id="UP000076420"/>
    </source>
</evidence>
<dbReference type="AlphaFoldDB" id="A0A2C9JGC5"/>
<comment type="similarity">
    <text evidence="1 2">Belongs to the small heat shock protein (HSP20) family.</text>
</comment>
<dbReference type="KEGG" id="bgt:106055950"/>
<dbReference type="InterPro" id="IPR008978">
    <property type="entry name" value="HSP20-like_chaperone"/>
</dbReference>
<dbReference type="Proteomes" id="UP000076420">
    <property type="component" value="Unassembled WGS sequence"/>
</dbReference>
<protein>
    <submittedName>
        <fullName evidence="7">Heat shock protein Hsp-12.2-like</fullName>
    </submittedName>
</protein>
<dbReference type="OrthoDB" id="1431247at2759"/>
<dbReference type="GeneID" id="106055950"/>
<dbReference type="InterPro" id="IPR002068">
    <property type="entry name" value="A-crystallin/Hsp20_dom"/>
</dbReference>
<evidence type="ECO:0000259" key="3">
    <source>
        <dbReference type="PROSITE" id="PS01031"/>
    </source>
</evidence>
<dbReference type="CDD" id="cd06526">
    <property type="entry name" value="metazoan_ACD"/>
    <property type="match status" value="1"/>
</dbReference>
<reference evidence="7" key="2">
    <citation type="submission" date="2025-04" db="UniProtKB">
        <authorList>
            <consortium name="RefSeq"/>
        </authorList>
    </citation>
    <scope>IDENTIFICATION</scope>
</reference>
<keyword evidence="6" id="KW-1185">Reference proteome</keyword>
<dbReference type="GO" id="GO:0042026">
    <property type="term" value="P:protein refolding"/>
    <property type="evidence" value="ECO:0007669"/>
    <property type="project" value="TreeGrafter"/>
</dbReference>
<evidence type="ECO:0000313" key="6">
    <source>
        <dbReference type="Proteomes" id="UP001165740"/>
    </source>
</evidence>
<dbReference type="Proteomes" id="UP001165740">
    <property type="component" value="Chromosome 13"/>
</dbReference>
<dbReference type="PANTHER" id="PTHR45640">
    <property type="entry name" value="HEAT SHOCK PROTEIN HSP-12.2-RELATED"/>
    <property type="match status" value="1"/>
</dbReference>
<sequence>MFAVVPRYFDDSGLFQLADEMINNPWFTRPTFADRALANLNERFGDSQIQNTDKEFRVNLDLHHYKPEEVKVTSDNKKITVHAKHEEKQDKHGYVSREMIRTYALPEDTDAKSVTSTMNSNGVLNIRVAKKAIEPPKEIPIAVEYKG</sequence>
<dbReference type="SUPFAM" id="SSF49764">
    <property type="entry name" value="HSP20-like chaperones"/>
    <property type="match status" value="1"/>
</dbReference>
<organism evidence="4 5">
    <name type="scientific">Biomphalaria glabrata</name>
    <name type="common">Bloodfluke planorb</name>
    <name type="synonym">Freshwater snail</name>
    <dbReference type="NCBI Taxonomy" id="6526"/>
    <lineage>
        <taxon>Eukaryota</taxon>
        <taxon>Metazoa</taxon>
        <taxon>Spiralia</taxon>
        <taxon>Lophotrochozoa</taxon>
        <taxon>Mollusca</taxon>
        <taxon>Gastropoda</taxon>
        <taxon>Heterobranchia</taxon>
        <taxon>Euthyneura</taxon>
        <taxon>Panpulmonata</taxon>
        <taxon>Hygrophila</taxon>
        <taxon>Lymnaeoidea</taxon>
        <taxon>Planorbidae</taxon>
        <taxon>Biomphalaria</taxon>
    </lineage>
</organism>
<dbReference type="Gene3D" id="2.60.40.790">
    <property type="match status" value="1"/>
</dbReference>
<dbReference type="EnsemblMetazoa" id="BGLB002128-RB">
    <property type="protein sequence ID" value="BGLB002128-PB"/>
    <property type="gene ID" value="BGLB002128"/>
</dbReference>
<gene>
    <name evidence="4" type="primary">106055950</name>
    <name evidence="7" type="synonym">LOC106055950</name>
</gene>
<dbReference type="PANTHER" id="PTHR45640:SF26">
    <property type="entry name" value="RE23625P"/>
    <property type="match status" value="1"/>
</dbReference>
<evidence type="ECO:0000313" key="7">
    <source>
        <dbReference type="RefSeq" id="XP_013067909.1"/>
    </source>
</evidence>
<evidence type="ECO:0000313" key="4">
    <source>
        <dbReference type="EnsemblMetazoa" id="BGLB002128-PB"/>
    </source>
</evidence>
<dbReference type="GO" id="GO:0051082">
    <property type="term" value="F:unfolded protein binding"/>
    <property type="evidence" value="ECO:0007669"/>
    <property type="project" value="TreeGrafter"/>
</dbReference>
<name>A0A2C9JGC5_BIOGL</name>
<dbReference type="GO" id="GO:0009408">
    <property type="term" value="P:response to heat"/>
    <property type="evidence" value="ECO:0007669"/>
    <property type="project" value="TreeGrafter"/>
</dbReference>
<proteinExistence type="inferred from homology"/>
<dbReference type="VEuPathDB" id="VectorBase:BGLAX_030230"/>
<accession>A0A2C9JGC5</accession>
<evidence type="ECO:0000256" key="1">
    <source>
        <dbReference type="PROSITE-ProRule" id="PRU00285"/>
    </source>
</evidence>
<dbReference type="GO" id="GO:0005737">
    <property type="term" value="C:cytoplasm"/>
    <property type="evidence" value="ECO:0007669"/>
    <property type="project" value="TreeGrafter"/>
</dbReference>
<dbReference type="OMA" id="YWRGADH"/>
<dbReference type="VEuPathDB" id="VectorBase:BGLB002128"/>
<evidence type="ECO:0000256" key="2">
    <source>
        <dbReference type="RuleBase" id="RU003616"/>
    </source>
</evidence>
<dbReference type="Pfam" id="PF00011">
    <property type="entry name" value="HSP20"/>
    <property type="match status" value="1"/>
</dbReference>
<dbReference type="STRING" id="6526.A0A2C9JGC5"/>
<dbReference type="InterPro" id="IPR001436">
    <property type="entry name" value="Alpha-crystallin/sHSP_animal"/>
</dbReference>
<dbReference type="GO" id="GO:0005634">
    <property type="term" value="C:nucleus"/>
    <property type="evidence" value="ECO:0007669"/>
    <property type="project" value="TreeGrafter"/>
</dbReference>
<reference evidence="4" key="1">
    <citation type="submission" date="2020-05" db="UniProtKB">
        <authorList>
            <consortium name="EnsemblMetazoa"/>
        </authorList>
    </citation>
    <scope>IDENTIFICATION</scope>
    <source>
        <strain evidence="4">BB02</strain>
    </source>
</reference>
<feature type="domain" description="SHSP" evidence="3">
    <location>
        <begin position="35"/>
        <end position="144"/>
    </location>
</feature>
<keyword evidence="7" id="KW-0346">Stress response</keyword>
<dbReference type="RefSeq" id="XP_013067909.1">
    <property type="nucleotide sequence ID" value="XM_013212455.2"/>
</dbReference>
<dbReference type="PROSITE" id="PS01031">
    <property type="entry name" value="SHSP"/>
    <property type="match status" value="1"/>
</dbReference>